<comment type="caution">
    <text evidence="3">The sequence shown here is derived from an EMBL/GenBank/DDBJ whole genome shotgun (WGS) entry which is preliminary data.</text>
</comment>
<name>A0AAE1YC95_9LAMI</name>
<evidence type="ECO:0000256" key="2">
    <source>
        <dbReference type="SAM" id="MobiDB-lite"/>
    </source>
</evidence>
<dbReference type="AlphaFoldDB" id="A0AAE1YC95"/>
<reference evidence="3" key="2">
    <citation type="journal article" date="2024" name="Plant">
        <title>Genomic evolution and insights into agronomic trait innovations of Sesamum species.</title>
        <authorList>
            <person name="Miao H."/>
            <person name="Wang L."/>
            <person name="Qu L."/>
            <person name="Liu H."/>
            <person name="Sun Y."/>
            <person name="Le M."/>
            <person name="Wang Q."/>
            <person name="Wei S."/>
            <person name="Zheng Y."/>
            <person name="Lin W."/>
            <person name="Duan Y."/>
            <person name="Cao H."/>
            <person name="Xiong S."/>
            <person name="Wang X."/>
            <person name="Wei L."/>
            <person name="Li C."/>
            <person name="Ma Q."/>
            <person name="Ju M."/>
            <person name="Zhao R."/>
            <person name="Li G."/>
            <person name="Mu C."/>
            <person name="Tian Q."/>
            <person name="Mei H."/>
            <person name="Zhang T."/>
            <person name="Gao T."/>
            <person name="Zhang H."/>
        </authorList>
    </citation>
    <scope>NUCLEOTIDE SEQUENCE</scope>
    <source>
        <strain evidence="3">3651</strain>
    </source>
</reference>
<dbReference type="EMBL" id="JACGWO010000005">
    <property type="protein sequence ID" value="KAK4427156.1"/>
    <property type="molecule type" value="Genomic_DNA"/>
</dbReference>
<protein>
    <submittedName>
        <fullName evidence="3">Uncharacterized protein</fullName>
    </submittedName>
</protein>
<evidence type="ECO:0000313" key="4">
    <source>
        <dbReference type="Proteomes" id="UP001293254"/>
    </source>
</evidence>
<proteinExistence type="predicted"/>
<feature type="region of interest" description="Disordered" evidence="2">
    <location>
        <begin position="1"/>
        <end position="46"/>
    </location>
</feature>
<dbReference type="Proteomes" id="UP001293254">
    <property type="component" value="Unassembled WGS sequence"/>
</dbReference>
<keyword evidence="1" id="KW-0175">Coiled coil</keyword>
<evidence type="ECO:0000256" key="1">
    <source>
        <dbReference type="SAM" id="Coils"/>
    </source>
</evidence>
<feature type="compositionally biased region" description="Pro residues" evidence="2">
    <location>
        <begin position="29"/>
        <end position="39"/>
    </location>
</feature>
<evidence type="ECO:0000313" key="3">
    <source>
        <dbReference type="EMBL" id="KAK4427156.1"/>
    </source>
</evidence>
<accession>A0AAE1YC95</accession>
<keyword evidence="4" id="KW-1185">Reference proteome</keyword>
<feature type="compositionally biased region" description="Low complexity" evidence="2">
    <location>
        <begin position="1"/>
        <end position="28"/>
    </location>
</feature>
<sequence length="341" mass="37851">MSSALNSVSALESSSNSPSNTSLGSSAAVPPPVPPPLANNPPNVEHDPLDVDLHRLIMQARIANRLRAIKGTLPPSIVPQQTLPNLRLLAFHPQEVVLRDPPVATEIASGDTEVAVENLDSACHTQPYTSKSLQWIRPNPKRRAKQATEKAEEVKNLKLVQELIEWWKGARAELRTPKCLSAEMEGEELVPDWAISKRNSILKMHVGQDSWELYRAFLLPRDQATLVPSSHTRIEEHHAHVLTQAMAFGHHLSLKCSYWRKEKFASDAKLVEALKKFEEGNSSRVAAEERVKQLEAQLEDLTFRSHIKVDTARTVALEAGRKEGFSAGHEAGKEEGLSAWP</sequence>
<gene>
    <name evidence="3" type="ORF">Salat_1484500</name>
</gene>
<reference evidence="3" key="1">
    <citation type="submission" date="2020-06" db="EMBL/GenBank/DDBJ databases">
        <authorList>
            <person name="Li T."/>
            <person name="Hu X."/>
            <person name="Zhang T."/>
            <person name="Song X."/>
            <person name="Zhang H."/>
            <person name="Dai N."/>
            <person name="Sheng W."/>
            <person name="Hou X."/>
            <person name="Wei L."/>
        </authorList>
    </citation>
    <scope>NUCLEOTIDE SEQUENCE</scope>
    <source>
        <strain evidence="3">3651</strain>
        <tissue evidence="3">Leaf</tissue>
    </source>
</reference>
<organism evidence="3 4">
    <name type="scientific">Sesamum alatum</name>
    <dbReference type="NCBI Taxonomy" id="300844"/>
    <lineage>
        <taxon>Eukaryota</taxon>
        <taxon>Viridiplantae</taxon>
        <taxon>Streptophyta</taxon>
        <taxon>Embryophyta</taxon>
        <taxon>Tracheophyta</taxon>
        <taxon>Spermatophyta</taxon>
        <taxon>Magnoliopsida</taxon>
        <taxon>eudicotyledons</taxon>
        <taxon>Gunneridae</taxon>
        <taxon>Pentapetalae</taxon>
        <taxon>asterids</taxon>
        <taxon>lamiids</taxon>
        <taxon>Lamiales</taxon>
        <taxon>Pedaliaceae</taxon>
        <taxon>Sesamum</taxon>
    </lineage>
</organism>
<feature type="coiled-coil region" evidence="1">
    <location>
        <begin position="277"/>
        <end position="304"/>
    </location>
</feature>